<dbReference type="FunFam" id="1.20.58.90:FF:000004">
    <property type="entry name" value="Syntaxin 10"/>
    <property type="match status" value="1"/>
</dbReference>
<comment type="subcellular location">
    <subcellularLocation>
        <location evidence="8">Golgi apparatus</location>
        <location evidence="8">trans-Golgi network membrane</location>
        <topology evidence="8">Single-pass type IV membrane protein</topology>
    </subcellularLocation>
</comment>
<reference evidence="13" key="1">
    <citation type="submission" date="2021-01" db="EMBL/GenBank/DDBJ databases">
        <authorList>
            <person name="Corre E."/>
            <person name="Pelletier E."/>
            <person name="Niang G."/>
            <person name="Scheremetjew M."/>
            <person name="Finn R."/>
            <person name="Kale V."/>
            <person name="Holt S."/>
            <person name="Cochrane G."/>
            <person name="Meng A."/>
            <person name="Brown T."/>
            <person name="Cohen L."/>
        </authorList>
    </citation>
    <scope>NUCLEOTIDE SEQUENCE</scope>
    <source>
        <strain evidence="13">MM31A-1</strain>
    </source>
</reference>
<dbReference type="Gene3D" id="1.20.5.110">
    <property type="match status" value="1"/>
</dbReference>
<evidence type="ECO:0000256" key="6">
    <source>
        <dbReference type="ARBA" id="ARBA00023034"/>
    </source>
</evidence>
<keyword evidence="5 11" id="KW-1133">Transmembrane helix</keyword>
<organism evidence="13">
    <name type="scientific">Chaetoceros debilis</name>
    <dbReference type="NCBI Taxonomy" id="122233"/>
    <lineage>
        <taxon>Eukaryota</taxon>
        <taxon>Sar</taxon>
        <taxon>Stramenopiles</taxon>
        <taxon>Ochrophyta</taxon>
        <taxon>Bacillariophyta</taxon>
        <taxon>Coscinodiscophyceae</taxon>
        <taxon>Chaetocerotophycidae</taxon>
        <taxon>Chaetocerotales</taxon>
        <taxon>Chaetocerotaceae</taxon>
        <taxon>Chaetoceros</taxon>
    </lineage>
</organism>
<keyword evidence="9" id="KW-0175">Coiled coil</keyword>
<evidence type="ECO:0000256" key="9">
    <source>
        <dbReference type="SAM" id="Coils"/>
    </source>
</evidence>
<evidence type="ECO:0000256" key="4">
    <source>
        <dbReference type="ARBA" id="ARBA00022927"/>
    </source>
</evidence>
<feature type="compositionally biased region" description="Polar residues" evidence="10">
    <location>
        <begin position="1"/>
        <end position="18"/>
    </location>
</feature>
<feature type="coiled-coil region" evidence="9">
    <location>
        <begin position="121"/>
        <end position="148"/>
    </location>
</feature>
<evidence type="ECO:0000313" key="13">
    <source>
        <dbReference type="EMBL" id="CAE0467968.1"/>
    </source>
</evidence>
<dbReference type="InterPro" id="IPR000727">
    <property type="entry name" value="T_SNARE_dom"/>
</dbReference>
<dbReference type="AlphaFoldDB" id="A0A7S3Q725"/>
<keyword evidence="3 11" id="KW-0812">Transmembrane</keyword>
<feature type="region of interest" description="Disordered" evidence="10">
    <location>
        <begin position="191"/>
        <end position="216"/>
    </location>
</feature>
<dbReference type="InterPro" id="IPR015260">
    <property type="entry name" value="Syntaxin-6/10/61_N"/>
</dbReference>
<dbReference type="SUPFAM" id="SSF47661">
    <property type="entry name" value="t-snare proteins"/>
    <property type="match status" value="1"/>
</dbReference>
<dbReference type="PANTHER" id="PTHR12791">
    <property type="entry name" value="GOLGI SNARE BET1-RELATED"/>
    <property type="match status" value="1"/>
</dbReference>
<dbReference type="CDD" id="cd15841">
    <property type="entry name" value="SNARE_Qc"/>
    <property type="match status" value="1"/>
</dbReference>
<accession>A0A7S3Q725</accession>
<evidence type="ECO:0000259" key="12">
    <source>
        <dbReference type="PROSITE" id="PS50192"/>
    </source>
</evidence>
<feature type="domain" description="T-SNARE coiled-coil homology" evidence="12">
    <location>
        <begin position="230"/>
        <end position="292"/>
    </location>
</feature>
<dbReference type="GO" id="GO:0005794">
    <property type="term" value="C:Golgi apparatus"/>
    <property type="evidence" value="ECO:0007669"/>
    <property type="project" value="UniProtKB-SubCell"/>
</dbReference>
<proteinExistence type="inferred from homology"/>
<dbReference type="SUPFAM" id="SSF58038">
    <property type="entry name" value="SNARE fusion complex"/>
    <property type="match status" value="1"/>
</dbReference>
<comment type="similarity">
    <text evidence="1">Belongs to the syntaxin family.</text>
</comment>
<dbReference type="InterPro" id="IPR010989">
    <property type="entry name" value="SNARE"/>
</dbReference>
<sequence length="321" mass="36591">MYSELQDTGSSSFDTSSLEVKEEKPKAPKKIRSGIEKKSELRKTLMDDKNTDLEKGFEDNVKMNSNVNGTAAAISRDDPYYVFKEDLLIKLKLVEDGLESYSRIVKNTDTAINTHEVKDSKKQLKRHIKNAESTLKDLQTTVRMVEKKRAKFSHIDDSELGDRKGFTSSCTARIKQARDGINSQAIKTKMLSDQRKKSKRRLGLKNTQSFEDENESEQAQFIGDNHASAQMMMQQQDETLDDLDDAVVRVGHMAGNIDEELGRQNKMLNELEDDLQNAEEQLGMITGKLGELLKTKNKWQLRAIMIMCLIVVILLFFVIYI</sequence>
<gene>
    <name evidence="13" type="ORF">CDEB00056_LOCUS12821</name>
</gene>
<evidence type="ECO:0000256" key="11">
    <source>
        <dbReference type="SAM" id="Phobius"/>
    </source>
</evidence>
<feature type="region of interest" description="Disordered" evidence="10">
    <location>
        <begin position="1"/>
        <end position="34"/>
    </location>
</feature>
<protein>
    <recommendedName>
        <fullName evidence="12">t-SNARE coiled-coil homology domain-containing protein</fullName>
    </recommendedName>
</protein>
<name>A0A7S3Q725_9STRA</name>
<dbReference type="GO" id="GO:0016020">
    <property type="term" value="C:membrane"/>
    <property type="evidence" value="ECO:0007669"/>
    <property type="project" value="InterPro"/>
</dbReference>
<dbReference type="GO" id="GO:0048193">
    <property type="term" value="P:Golgi vesicle transport"/>
    <property type="evidence" value="ECO:0007669"/>
    <property type="project" value="InterPro"/>
</dbReference>
<evidence type="ECO:0000256" key="3">
    <source>
        <dbReference type="ARBA" id="ARBA00022692"/>
    </source>
</evidence>
<keyword evidence="2" id="KW-0813">Transport</keyword>
<feature type="coiled-coil region" evidence="9">
    <location>
        <begin position="254"/>
        <end position="288"/>
    </location>
</feature>
<keyword evidence="4" id="KW-0653">Protein transport</keyword>
<dbReference type="PROSITE" id="PS50192">
    <property type="entry name" value="T_SNARE"/>
    <property type="match status" value="1"/>
</dbReference>
<evidence type="ECO:0000256" key="10">
    <source>
        <dbReference type="SAM" id="MobiDB-lite"/>
    </source>
</evidence>
<keyword evidence="7 11" id="KW-0472">Membrane</keyword>
<dbReference type="EMBL" id="HBIO01016642">
    <property type="protein sequence ID" value="CAE0467968.1"/>
    <property type="molecule type" value="Transcribed_RNA"/>
</dbReference>
<feature type="transmembrane region" description="Helical" evidence="11">
    <location>
        <begin position="301"/>
        <end position="320"/>
    </location>
</feature>
<evidence type="ECO:0000256" key="7">
    <source>
        <dbReference type="ARBA" id="ARBA00023136"/>
    </source>
</evidence>
<keyword evidence="6" id="KW-0333">Golgi apparatus</keyword>
<dbReference type="Gene3D" id="1.20.58.90">
    <property type="match status" value="1"/>
</dbReference>
<evidence type="ECO:0000256" key="2">
    <source>
        <dbReference type="ARBA" id="ARBA00022448"/>
    </source>
</evidence>
<dbReference type="Pfam" id="PF09177">
    <property type="entry name" value="STX6_10_61_N"/>
    <property type="match status" value="1"/>
</dbReference>
<evidence type="ECO:0000256" key="5">
    <source>
        <dbReference type="ARBA" id="ARBA00022989"/>
    </source>
</evidence>
<dbReference type="GO" id="GO:0015031">
    <property type="term" value="P:protein transport"/>
    <property type="evidence" value="ECO:0007669"/>
    <property type="project" value="UniProtKB-KW"/>
</dbReference>
<evidence type="ECO:0000256" key="8">
    <source>
        <dbReference type="ARBA" id="ARBA00037801"/>
    </source>
</evidence>
<evidence type="ECO:0000256" key="1">
    <source>
        <dbReference type="ARBA" id="ARBA00009063"/>
    </source>
</evidence>